<keyword evidence="1" id="KW-0812">Transmembrane</keyword>
<dbReference type="Pfam" id="PF01757">
    <property type="entry name" value="Acyl_transf_3"/>
    <property type="match status" value="1"/>
</dbReference>
<feature type="transmembrane region" description="Helical" evidence="1">
    <location>
        <begin position="169"/>
        <end position="189"/>
    </location>
</feature>
<feature type="transmembrane region" description="Helical" evidence="1">
    <location>
        <begin position="338"/>
        <end position="359"/>
    </location>
</feature>
<dbReference type="GO" id="GO:0016747">
    <property type="term" value="F:acyltransferase activity, transferring groups other than amino-acyl groups"/>
    <property type="evidence" value="ECO:0007669"/>
    <property type="project" value="InterPro"/>
</dbReference>
<dbReference type="InterPro" id="IPR002656">
    <property type="entry name" value="Acyl_transf_3_dom"/>
</dbReference>
<accession>A0AAU7DWL4</accession>
<keyword evidence="1" id="KW-1133">Transmembrane helix</keyword>
<gene>
    <name evidence="3" type="ORF">V5R04_14445</name>
</gene>
<evidence type="ECO:0000313" key="3">
    <source>
        <dbReference type="EMBL" id="XBH21392.1"/>
    </source>
</evidence>
<keyword evidence="3" id="KW-0808">Transferase</keyword>
<feature type="transmembrane region" description="Helical" evidence="1">
    <location>
        <begin position="228"/>
        <end position="249"/>
    </location>
</feature>
<feature type="transmembrane region" description="Helical" evidence="1">
    <location>
        <begin position="107"/>
        <end position="128"/>
    </location>
</feature>
<evidence type="ECO:0000256" key="1">
    <source>
        <dbReference type="SAM" id="Phobius"/>
    </source>
</evidence>
<organism evidence="3">
    <name type="scientific">Jonesiaceae bacterium BS-20</name>
    <dbReference type="NCBI Taxonomy" id="3120821"/>
    <lineage>
        <taxon>Bacteria</taxon>
        <taxon>Bacillati</taxon>
        <taxon>Actinomycetota</taxon>
        <taxon>Actinomycetes</taxon>
        <taxon>Micrococcales</taxon>
        <taxon>Jonesiaceae</taxon>
    </lineage>
</organism>
<proteinExistence type="predicted"/>
<feature type="domain" description="Acyltransferase 3" evidence="2">
    <location>
        <begin position="19"/>
        <end position="356"/>
    </location>
</feature>
<dbReference type="EMBL" id="CP146203">
    <property type="protein sequence ID" value="XBH21392.1"/>
    <property type="molecule type" value="Genomic_DNA"/>
</dbReference>
<sequence length="375" mass="40207">MTDRAAAPVGQGQQVRDRFPDLLRSLALGAVILGHWIMGAVAVGPDRIMTVDNVLNINRFLWPITWALVLIPLFFFVGGFSNATSLTRAHARGTGSGAWVRRRVSGLLIPALPFIGVVAAVAGLALLLGAPTGLTLTIAVVVVMPLWFVAVYGGLAALTPALFALHRRFGWRVVLVLAVLAVMVDLLRTALDQPLIGWLNYVFVHATSQQLGFFYFDGRLSKLPMPALLSWATLALGCLAATVATSTYAESMVGLSGERSNMSPPGIPSLLHGLVLIPLAVAALPWLKTWIDKPKAAQVLDVAARYSMRAFLWHLPVLVIVYGLLYVAHVPFPTPGTGAWWATRLLLLPILGVSLWGWLAAGDRLHRGSGAGSVD</sequence>
<keyword evidence="3" id="KW-0012">Acyltransferase</keyword>
<feature type="transmembrane region" description="Helical" evidence="1">
    <location>
        <begin position="269"/>
        <end position="291"/>
    </location>
</feature>
<feature type="transmembrane region" description="Helical" evidence="1">
    <location>
        <begin position="26"/>
        <end position="44"/>
    </location>
</feature>
<dbReference type="AlphaFoldDB" id="A0AAU7DWL4"/>
<feature type="transmembrane region" description="Helical" evidence="1">
    <location>
        <begin position="311"/>
        <end position="332"/>
    </location>
</feature>
<evidence type="ECO:0000259" key="2">
    <source>
        <dbReference type="Pfam" id="PF01757"/>
    </source>
</evidence>
<protein>
    <submittedName>
        <fullName evidence="3">Acyltransferase</fullName>
        <ecNumber evidence="3">2.3.1.-</ecNumber>
    </submittedName>
</protein>
<feature type="transmembrane region" description="Helical" evidence="1">
    <location>
        <begin position="64"/>
        <end position="86"/>
    </location>
</feature>
<dbReference type="EC" id="2.3.1.-" evidence="3"/>
<reference evidence="3" key="1">
    <citation type="submission" date="2024-02" db="EMBL/GenBank/DDBJ databases">
        <title>Tomenella chthoni gen. nov. sp. nov., a member of the family Jonesiaceae isolated from bat guano.</title>
        <authorList>
            <person name="Miller S.L."/>
            <person name="King J."/>
            <person name="Sankaranarayanan K."/>
            <person name="Lawson P.A."/>
        </authorList>
    </citation>
    <scope>NUCLEOTIDE SEQUENCE</scope>
    <source>
        <strain evidence="3">BS-20</strain>
    </source>
</reference>
<feature type="transmembrane region" description="Helical" evidence="1">
    <location>
        <begin position="134"/>
        <end position="157"/>
    </location>
</feature>
<feature type="transmembrane region" description="Helical" evidence="1">
    <location>
        <begin position="195"/>
        <end position="216"/>
    </location>
</feature>
<keyword evidence="1" id="KW-0472">Membrane</keyword>
<name>A0AAU7DWL4_9MICO</name>